<dbReference type="OrthoDB" id="4035904at2759"/>
<evidence type="ECO:0000313" key="4">
    <source>
        <dbReference type="EMBL" id="CEP62928.1"/>
    </source>
</evidence>
<dbReference type="InterPro" id="IPR027806">
    <property type="entry name" value="HARBI1_dom"/>
</dbReference>
<proteinExistence type="predicted"/>
<evidence type="ECO:0000259" key="3">
    <source>
        <dbReference type="Pfam" id="PF13359"/>
    </source>
</evidence>
<feature type="domain" description="DDE Tnp4" evidence="3">
    <location>
        <begin position="125"/>
        <end position="271"/>
    </location>
</feature>
<evidence type="ECO:0000256" key="2">
    <source>
        <dbReference type="ARBA" id="ARBA00022723"/>
    </source>
</evidence>
<dbReference type="GeneID" id="34686416"/>
<keyword evidence="5" id="KW-1185">Reference proteome</keyword>
<dbReference type="EMBL" id="LN736365">
    <property type="protein sequence ID" value="CEP62928.1"/>
    <property type="molecule type" value="Genomic_DNA"/>
</dbReference>
<comment type="cofactor">
    <cofactor evidence="1">
        <name>a divalent metal cation</name>
        <dbReference type="ChEBI" id="CHEBI:60240"/>
    </cofactor>
</comment>
<evidence type="ECO:0000256" key="1">
    <source>
        <dbReference type="ARBA" id="ARBA00001968"/>
    </source>
</evidence>
<sequence>MLKYTDVDFRRLTGFHKNQLTQIAKALKIPQNVSNFALAPDESFFIFLVRLRNGYTYSVLAKLCNREISTISRVVSFLTCYLYHIIMPKLIVTSATRLPERLRDIDRALIEDDRSIEGSNVVAFIDGFHVKIGRSHSHARHGSGIAQNAIDNVHKKTILLRYQAVTTPDGLCIDLSVSLAASQNDPFMLYRVYGDPAYRSSNVLVVGFEGQMLTPDEETQNKTMSASRVSTEWFFAAVKNNFRIFNDNGVLKVGGVRGCGAYFPIAIFLTNIKHCLEGSQASNYFQVDPPPNNGRIHEWNEVSRIL</sequence>
<dbReference type="Proteomes" id="UP000054304">
    <property type="component" value="Unassembled WGS sequence"/>
</dbReference>
<dbReference type="HOGENOM" id="CLU_059042_0_0_1"/>
<dbReference type="GO" id="GO:0046872">
    <property type="term" value="F:metal ion binding"/>
    <property type="evidence" value="ECO:0007669"/>
    <property type="project" value="UniProtKB-KW"/>
</dbReference>
<name>A0A0C7NBJ3_9SACH</name>
<protein>
    <submittedName>
        <fullName evidence="4">LALA0S06e07140g1_1</fullName>
    </submittedName>
</protein>
<reference evidence="4 5" key="1">
    <citation type="submission" date="2014-12" db="EMBL/GenBank/DDBJ databases">
        <authorList>
            <person name="Neuveglise Cecile"/>
        </authorList>
    </citation>
    <scope>NUCLEOTIDE SEQUENCE [LARGE SCALE GENOMIC DNA]</scope>
    <source>
        <strain evidence="4 5">CBS 12615</strain>
    </source>
</reference>
<gene>
    <name evidence="4" type="ORF">LALA0_S06e07140g</name>
</gene>
<keyword evidence="2" id="KW-0479">Metal-binding</keyword>
<evidence type="ECO:0000313" key="5">
    <source>
        <dbReference type="Proteomes" id="UP000054304"/>
    </source>
</evidence>
<dbReference type="AlphaFoldDB" id="A0A0C7NBJ3"/>
<organism evidence="4 5">
    <name type="scientific">Lachancea lanzarotensis</name>
    <dbReference type="NCBI Taxonomy" id="1245769"/>
    <lineage>
        <taxon>Eukaryota</taxon>
        <taxon>Fungi</taxon>
        <taxon>Dikarya</taxon>
        <taxon>Ascomycota</taxon>
        <taxon>Saccharomycotina</taxon>
        <taxon>Saccharomycetes</taxon>
        <taxon>Saccharomycetales</taxon>
        <taxon>Saccharomycetaceae</taxon>
        <taxon>Lachancea</taxon>
    </lineage>
</organism>
<dbReference type="Pfam" id="PF13359">
    <property type="entry name" value="DDE_Tnp_4"/>
    <property type="match status" value="1"/>
</dbReference>
<dbReference type="STRING" id="1245769.A0A0C7NBJ3"/>
<accession>A0A0C7NBJ3</accession>
<dbReference type="RefSeq" id="XP_022629150.1">
    <property type="nucleotide sequence ID" value="XM_022772003.1"/>
</dbReference>